<reference evidence="7 9" key="1">
    <citation type="submission" date="2016-03" db="EMBL/GenBank/DDBJ databases">
        <title>Complete genome of Aminobacter aminovorans KCTC 2477.</title>
        <authorList>
            <person name="Kim K.M."/>
        </authorList>
    </citation>
    <scope>NUCLEOTIDE SEQUENCE [LARGE SCALE GENOMIC DNA]</scope>
    <source>
        <strain evidence="7 9">KCTC 2477</strain>
        <plasmid evidence="7 9">pAA02</plasmid>
    </source>
</reference>
<feature type="site" description="Important for catalytic activity" evidence="3">
    <location>
        <position position="144"/>
    </location>
</feature>
<dbReference type="Pfam" id="PF00725">
    <property type="entry name" value="3HCDH"/>
    <property type="match status" value="1"/>
</dbReference>
<feature type="binding site" evidence="4">
    <location>
        <begin position="14"/>
        <end position="19"/>
    </location>
    <ligand>
        <name>NAD(+)</name>
        <dbReference type="ChEBI" id="CHEBI:57540"/>
    </ligand>
</feature>
<organism evidence="7 9">
    <name type="scientific">Aminobacter aminovorans</name>
    <name type="common">Chelatobacter heintzii</name>
    <dbReference type="NCBI Taxonomy" id="83263"/>
    <lineage>
        <taxon>Bacteria</taxon>
        <taxon>Pseudomonadati</taxon>
        <taxon>Pseudomonadota</taxon>
        <taxon>Alphaproteobacteria</taxon>
        <taxon>Hyphomicrobiales</taxon>
        <taxon>Phyllobacteriaceae</taxon>
        <taxon>Aminobacter</taxon>
    </lineage>
</organism>
<dbReference type="GO" id="GO:0070403">
    <property type="term" value="F:NAD+ binding"/>
    <property type="evidence" value="ECO:0007669"/>
    <property type="project" value="InterPro"/>
</dbReference>
<dbReference type="InterPro" id="IPR006108">
    <property type="entry name" value="3HC_DH_C"/>
</dbReference>
<dbReference type="PANTHER" id="PTHR48075">
    <property type="entry name" value="3-HYDROXYACYL-COA DEHYDROGENASE FAMILY PROTEIN"/>
    <property type="match status" value="1"/>
</dbReference>
<dbReference type="EMBL" id="JACICB010000004">
    <property type="protein sequence ID" value="MBB3704947.1"/>
    <property type="molecule type" value="Genomic_DNA"/>
</dbReference>
<keyword evidence="10" id="KW-1185">Reference proteome</keyword>
<feature type="binding site" evidence="4">
    <location>
        <position position="101"/>
    </location>
    <ligand>
        <name>NAD(+)</name>
        <dbReference type="ChEBI" id="CHEBI:57540"/>
    </ligand>
</feature>
<feature type="binding site" evidence="4">
    <location>
        <position position="279"/>
    </location>
    <ligand>
        <name>NAD(+)</name>
        <dbReference type="ChEBI" id="CHEBI:57540"/>
    </ligand>
</feature>
<feature type="binding site" evidence="4">
    <location>
        <position position="96"/>
    </location>
    <ligand>
        <name>NAD(+)</name>
        <dbReference type="ChEBI" id="CHEBI:57540"/>
    </ligand>
</feature>
<comment type="similarity">
    <text evidence="1">Belongs to the 3-hydroxyacyl-CoA dehydrogenase family.</text>
</comment>
<dbReference type="Gene3D" id="3.40.50.720">
    <property type="entry name" value="NAD(P)-binding Rossmann-like Domain"/>
    <property type="match status" value="1"/>
</dbReference>
<protein>
    <submittedName>
        <fullName evidence="7">3-hydroxyacyl-CoA dehydrogenase</fullName>
    </submittedName>
    <submittedName>
        <fullName evidence="8">3-hydroxybutyryl-CoA dehydrogenase</fullName>
        <ecNumber evidence="8">1.1.1.157</ecNumber>
    </submittedName>
</protein>
<dbReference type="EMBL" id="CP015007">
    <property type="protein sequence ID" value="AMS45288.1"/>
    <property type="molecule type" value="Genomic_DNA"/>
</dbReference>
<dbReference type="InterPro" id="IPR006180">
    <property type="entry name" value="3-OHacyl-CoA_DH_CS"/>
</dbReference>
<dbReference type="EC" id="1.1.1.157" evidence="8"/>
<geneLocation type="plasmid" evidence="7 9">
    <name>pAA02</name>
</geneLocation>
<evidence type="ECO:0000313" key="7">
    <source>
        <dbReference type="EMBL" id="AMS45288.1"/>
    </source>
</evidence>
<evidence type="ECO:0000259" key="5">
    <source>
        <dbReference type="Pfam" id="PF00725"/>
    </source>
</evidence>
<evidence type="ECO:0000313" key="9">
    <source>
        <dbReference type="Proteomes" id="UP000075755"/>
    </source>
</evidence>
<keyword evidence="4" id="KW-0520">NAD</keyword>
<dbReference type="GO" id="GO:0008691">
    <property type="term" value="F:3-hydroxybutyryl-CoA dehydrogenase activity"/>
    <property type="evidence" value="ECO:0007669"/>
    <property type="project" value="UniProtKB-EC"/>
</dbReference>
<dbReference type="AlphaFoldDB" id="A0AAC8YVN2"/>
<evidence type="ECO:0000313" key="8">
    <source>
        <dbReference type="EMBL" id="MBB3704947.1"/>
    </source>
</evidence>
<evidence type="ECO:0000259" key="6">
    <source>
        <dbReference type="Pfam" id="PF02737"/>
    </source>
</evidence>
<dbReference type="SUPFAM" id="SSF51735">
    <property type="entry name" value="NAD(P)-binding Rossmann-fold domains"/>
    <property type="match status" value="1"/>
</dbReference>
<dbReference type="KEGG" id="aak:AA2016_6393"/>
<dbReference type="RefSeq" id="WP_246790293.1">
    <property type="nucleotide sequence ID" value="NZ_JACICB010000004.1"/>
</dbReference>
<gene>
    <name evidence="7" type="ORF">AA2016_6393</name>
    <name evidence="8" type="ORF">FHS67_001257</name>
</gene>
<dbReference type="InterPro" id="IPR036291">
    <property type="entry name" value="NAD(P)-bd_dom_sf"/>
</dbReference>
<dbReference type="PROSITE" id="PS00067">
    <property type="entry name" value="3HCDH"/>
    <property type="match status" value="1"/>
</dbReference>
<name>A0AAC8YVN2_AMIAI</name>
<reference evidence="8 10" key="2">
    <citation type="submission" date="2020-08" db="EMBL/GenBank/DDBJ databases">
        <title>Genomic Encyclopedia of Type Strains, Phase IV (KMG-IV): sequencing the most valuable type-strain genomes for metagenomic binning, comparative biology and taxonomic classification.</title>
        <authorList>
            <person name="Goeker M."/>
        </authorList>
    </citation>
    <scope>NUCLEOTIDE SEQUENCE [LARGE SCALE GENOMIC DNA]</scope>
    <source>
        <strain evidence="8 10">DSM 10368</strain>
    </source>
</reference>
<dbReference type="Gene3D" id="1.10.1040.10">
    <property type="entry name" value="N-(1-d-carboxylethyl)-l-norvaline Dehydrogenase, domain 2"/>
    <property type="match status" value="1"/>
</dbReference>
<accession>A0AAC8YVN2</accession>
<dbReference type="GO" id="GO:0006635">
    <property type="term" value="P:fatty acid beta-oxidation"/>
    <property type="evidence" value="ECO:0007669"/>
    <property type="project" value="TreeGrafter"/>
</dbReference>
<dbReference type="Pfam" id="PF02737">
    <property type="entry name" value="3HCDH_N"/>
    <property type="match status" value="1"/>
</dbReference>
<dbReference type="PIRSF" id="PIRSF000105">
    <property type="entry name" value="HCDH"/>
    <property type="match status" value="1"/>
</dbReference>
<dbReference type="InterPro" id="IPR006176">
    <property type="entry name" value="3-OHacyl-CoA_DH_NAD-bd"/>
</dbReference>
<evidence type="ECO:0000256" key="1">
    <source>
        <dbReference type="ARBA" id="ARBA00009463"/>
    </source>
</evidence>
<dbReference type="FunFam" id="3.40.50.720:FF:000009">
    <property type="entry name" value="Fatty oxidation complex, alpha subunit"/>
    <property type="match status" value="1"/>
</dbReference>
<feature type="domain" description="3-hydroxyacyl-CoA dehydrogenase C-terminal" evidence="5">
    <location>
        <begin position="190"/>
        <end position="286"/>
    </location>
</feature>
<feature type="binding site" evidence="4">
    <location>
        <position position="37"/>
    </location>
    <ligand>
        <name>NAD(+)</name>
        <dbReference type="ChEBI" id="CHEBI:57540"/>
    </ligand>
</feature>
<dbReference type="InterPro" id="IPR022694">
    <property type="entry name" value="3-OHacyl-CoA_DH"/>
</dbReference>
<feature type="binding site" evidence="4">
    <location>
        <position position="147"/>
    </location>
    <ligand>
        <name>NAD(+)</name>
        <dbReference type="ChEBI" id="CHEBI:57540"/>
    </ligand>
</feature>
<dbReference type="Proteomes" id="UP000075755">
    <property type="component" value="Plasmid pAA02"/>
</dbReference>
<proteinExistence type="inferred from homology"/>
<evidence type="ECO:0000256" key="3">
    <source>
        <dbReference type="PIRSR" id="PIRSR000105-1"/>
    </source>
</evidence>
<keyword evidence="7" id="KW-0614">Plasmid</keyword>
<dbReference type="InterPro" id="IPR013328">
    <property type="entry name" value="6PGD_dom2"/>
</dbReference>
<dbReference type="Proteomes" id="UP000577697">
    <property type="component" value="Unassembled WGS sequence"/>
</dbReference>
<dbReference type="SUPFAM" id="SSF48179">
    <property type="entry name" value="6-phosphogluconate dehydrogenase C-terminal domain-like"/>
    <property type="match status" value="1"/>
</dbReference>
<keyword evidence="2 8" id="KW-0560">Oxidoreductase</keyword>
<evidence type="ECO:0000313" key="10">
    <source>
        <dbReference type="Proteomes" id="UP000577697"/>
    </source>
</evidence>
<feature type="binding site" evidence="4">
    <location>
        <position position="123"/>
    </location>
    <ligand>
        <name>NAD(+)</name>
        <dbReference type="ChEBI" id="CHEBI:57540"/>
    </ligand>
</feature>
<evidence type="ECO:0000256" key="4">
    <source>
        <dbReference type="PIRSR" id="PIRSR000105-2"/>
    </source>
</evidence>
<evidence type="ECO:0000256" key="2">
    <source>
        <dbReference type="ARBA" id="ARBA00023002"/>
    </source>
</evidence>
<dbReference type="InterPro" id="IPR008927">
    <property type="entry name" value="6-PGluconate_DH-like_C_sf"/>
</dbReference>
<sequence>MTVLNTEATVGVVGAGAMGAGIAQVAALAGHRVKIHDTFAGAGEKALARIAGNLDKEFAKGRLEKQKRDATGARIEAVSSLSALADCAIVIEAIVEDLHVKQRLFAELEAIVPDTTILATNTSSISISAIASVLKRPDRAVGMHFFNPAPVMKLVEVVSGAATSARYAATVFDTATAWGKTAVHCRSTPGFIVNRIARPYYAEALRLLEEGCADIATIDALMTDGGGFRMGPFRLMDLIGHDVNYAVTRSIFEAYYFDPRYRPSNVQKELVDAGWLGVKAGRGFYDHVDGSTQPPVSEEPVPTSTSALDQLKPGAEVWTDKFVVRQTDGRTAADHALEVGHPVALYDLCMN</sequence>
<dbReference type="PANTHER" id="PTHR48075:SF5">
    <property type="entry name" value="3-HYDROXYBUTYRYL-COA DEHYDROGENASE"/>
    <property type="match status" value="1"/>
</dbReference>
<feature type="domain" description="3-hydroxyacyl-CoA dehydrogenase NAD binding" evidence="6">
    <location>
        <begin position="9"/>
        <end position="186"/>
    </location>
</feature>